<protein>
    <submittedName>
        <fullName evidence="1">Uncharacterized protein</fullName>
    </submittedName>
</protein>
<dbReference type="InParanoid" id="A0A3Q7IYK4"/>
<dbReference type="Proteomes" id="UP000004994">
    <property type="component" value="Chromosome 9"/>
</dbReference>
<reference evidence="1" key="2">
    <citation type="submission" date="2019-01" db="UniProtKB">
        <authorList>
            <consortium name="EnsemblPlants"/>
        </authorList>
    </citation>
    <scope>IDENTIFICATION</scope>
    <source>
        <strain evidence="1">cv. Heinz 1706</strain>
    </source>
</reference>
<accession>A0A3Q7IYK4</accession>
<dbReference type="AlphaFoldDB" id="A0A3Q7IYK4"/>
<sequence length="50" mass="5823">MCSCKPSFFRNHICENCKSNSICSLTDHLGKKITKDRILILSYPRLHAWI</sequence>
<proteinExistence type="predicted"/>
<dbReference type="EnsemblPlants" id="Solyc09g059340.2.1">
    <property type="protein sequence ID" value="Solyc09g059340.2.1"/>
    <property type="gene ID" value="Solyc09g059340.2"/>
</dbReference>
<organism evidence="1">
    <name type="scientific">Solanum lycopersicum</name>
    <name type="common">Tomato</name>
    <name type="synonym">Lycopersicon esculentum</name>
    <dbReference type="NCBI Taxonomy" id="4081"/>
    <lineage>
        <taxon>Eukaryota</taxon>
        <taxon>Viridiplantae</taxon>
        <taxon>Streptophyta</taxon>
        <taxon>Embryophyta</taxon>
        <taxon>Tracheophyta</taxon>
        <taxon>Spermatophyta</taxon>
        <taxon>Magnoliopsida</taxon>
        <taxon>eudicotyledons</taxon>
        <taxon>Gunneridae</taxon>
        <taxon>Pentapetalae</taxon>
        <taxon>asterids</taxon>
        <taxon>lamiids</taxon>
        <taxon>Solanales</taxon>
        <taxon>Solanaceae</taxon>
        <taxon>Solanoideae</taxon>
        <taxon>Solaneae</taxon>
        <taxon>Solanum</taxon>
        <taxon>Solanum subgen. Lycopersicon</taxon>
    </lineage>
</organism>
<reference evidence="1" key="1">
    <citation type="journal article" date="2012" name="Nature">
        <title>The tomato genome sequence provides insights into fleshy fruit evolution.</title>
        <authorList>
            <consortium name="Tomato Genome Consortium"/>
        </authorList>
    </citation>
    <scope>NUCLEOTIDE SEQUENCE [LARGE SCALE GENOMIC DNA]</scope>
    <source>
        <strain evidence="1">cv. Heinz 1706</strain>
    </source>
</reference>
<name>A0A3Q7IYK4_SOLLC</name>
<evidence type="ECO:0000313" key="2">
    <source>
        <dbReference type="Proteomes" id="UP000004994"/>
    </source>
</evidence>
<dbReference type="PaxDb" id="4081-Solyc09g059340.1.1"/>
<dbReference type="Gramene" id="Solyc09g059340.2.1">
    <property type="protein sequence ID" value="Solyc09g059340.2.1"/>
    <property type="gene ID" value="Solyc09g059340.2"/>
</dbReference>
<evidence type="ECO:0000313" key="1">
    <source>
        <dbReference type="EnsemblPlants" id="Solyc09g059340.2.1"/>
    </source>
</evidence>
<keyword evidence="2" id="KW-1185">Reference proteome</keyword>